<evidence type="ECO:0000256" key="12">
    <source>
        <dbReference type="ARBA" id="ARBA00023136"/>
    </source>
</evidence>
<comment type="caution">
    <text evidence="19">The sequence shown here is derived from an EMBL/GenBank/DDBJ whole genome shotgun (WGS) entry which is preliminary data.</text>
</comment>
<keyword evidence="8 14" id="KW-0547">Nucleotide-binding</keyword>
<comment type="similarity">
    <text evidence="2">Belongs to the protein kinase superfamily. TKL Ser/Thr protein kinase family. TGFB receptor subfamily.</text>
</comment>
<protein>
    <recommendedName>
        <fullName evidence="3">receptor protein serine/threonine kinase</fullName>
        <ecNumber evidence="3">2.7.11.30</ecNumber>
    </recommendedName>
</protein>
<sequence>MACLLTAVLFSVALQALRALALNCVCDYSHDACTNDSCRVDFMFHQVHCDVAVGVYLNGTIKSVVHSCIDDFVHNECRTHPSPSDDGTFYTYYACCNDRDYCNKCIIPKELPDAAYRMMGSWLDLDCNFTLPQPSLSLSLTHTLLDLPSTATPSPPGDSLSLSKPQVYAMAGMLGLVCVCLVVAVVVIIYVWCKRNERHKTASLGSLPTFEDDLLETTNMTSGSGSGQRLLEQRTIARQIKKIEIVGKGRYGEVWLGEWGGESVAIKIFTSQDEDSWAREGEVYGTYMLHHDNIAKFIACDKRPLSESTITRLNIYNVTYGN</sequence>
<dbReference type="InterPro" id="IPR000333">
    <property type="entry name" value="TGFB_receptor"/>
</dbReference>
<dbReference type="PANTHER" id="PTHR23255:SF72">
    <property type="entry name" value="RECEPTOR PROTEIN SERINE_THREONINE KINASE"/>
    <property type="match status" value="1"/>
</dbReference>
<evidence type="ECO:0000256" key="2">
    <source>
        <dbReference type="ARBA" id="ARBA00009605"/>
    </source>
</evidence>
<evidence type="ECO:0000256" key="11">
    <source>
        <dbReference type="ARBA" id="ARBA00022989"/>
    </source>
</evidence>
<feature type="chain" id="PRO_5041366074" description="receptor protein serine/threonine kinase" evidence="16">
    <location>
        <begin position="20"/>
        <end position="322"/>
    </location>
</feature>
<dbReference type="GO" id="GO:0005886">
    <property type="term" value="C:plasma membrane"/>
    <property type="evidence" value="ECO:0007669"/>
    <property type="project" value="TreeGrafter"/>
</dbReference>
<keyword evidence="20" id="KW-1185">Reference proteome</keyword>
<dbReference type="PROSITE" id="PS51256">
    <property type="entry name" value="GS"/>
    <property type="match status" value="1"/>
</dbReference>
<dbReference type="GO" id="GO:0004675">
    <property type="term" value="F:transmembrane receptor protein serine/threonine kinase activity"/>
    <property type="evidence" value="ECO:0007669"/>
    <property type="project" value="UniProtKB-EC"/>
</dbReference>
<evidence type="ECO:0000256" key="7">
    <source>
        <dbReference type="ARBA" id="ARBA00022729"/>
    </source>
</evidence>
<keyword evidence="9" id="KW-0418">Kinase</keyword>
<evidence type="ECO:0000259" key="17">
    <source>
        <dbReference type="PROSITE" id="PS50011"/>
    </source>
</evidence>
<accession>A0AA35T4V0</accession>
<dbReference type="PROSITE" id="PS50011">
    <property type="entry name" value="PROTEIN_KINASE_DOM"/>
    <property type="match status" value="1"/>
</dbReference>
<proteinExistence type="inferred from homology"/>
<feature type="domain" description="Protein kinase" evidence="17">
    <location>
        <begin position="240"/>
        <end position="322"/>
    </location>
</feature>
<keyword evidence="11 15" id="KW-1133">Transmembrane helix</keyword>
<name>A0AA35T4V0_GEOBA</name>
<evidence type="ECO:0000256" key="9">
    <source>
        <dbReference type="ARBA" id="ARBA00022777"/>
    </source>
</evidence>
<evidence type="ECO:0000313" key="20">
    <source>
        <dbReference type="Proteomes" id="UP001174909"/>
    </source>
</evidence>
<evidence type="ECO:0000256" key="10">
    <source>
        <dbReference type="ARBA" id="ARBA00022840"/>
    </source>
</evidence>
<dbReference type="Gene3D" id="3.30.200.20">
    <property type="entry name" value="Phosphorylase Kinase, domain 1"/>
    <property type="match status" value="1"/>
</dbReference>
<evidence type="ECO:0000256" key="6">
    <source>
        <dbReference type="ARBA" id="ARBA00022692"/>
    </source>
</evidence>
<dbReference type="SMART" id="SM00467">
    <property type="entry name" value="GS"/>
    <property type="match status" value="1"/>
</dbReference>
<gene>
    <name evidence="19" type="ORF">GBAR_LOCUS22695</name>
</gene>
<dbReference type="GO" id="GO:0005524">
    <property type="term" value="F:ATP binding"/>
    <property type="evidence" value="ECO:0007669"/>
    <property type="project" value="UniProtKB-UniRule"/>
</dbReference>
<keyword evidence="13 19" id="KW-0675">Receptor</keyword>
<evidence type="ECO:0000256" key="8">
    <source>
        <dbReference type="ARBA" id="ARBA00022741"/>
    </source>
</evidence>
<evidence type="ECO:0000256" key="4">
    <source>
        <dbReference type="ARBA" id="ARBA00022527"/>
    </source>
</evidence>
<evidence type="ECO:0000256" key="1">
    <source>
        <dbReference type="ARBA" id="ARBA00004479"/>
    </source>
</evidence>
<evidence type="ECO:0000313" key="19">
    <source>
        <dbReference type="EMBL" id="CAI8040816.1"/>
    </source>
</evidence>
<dbReference type="AlphaFoldDB" id="A0AA35T4V0"/>
<keyword evidence="4" id="KW-0723">Serine/threonine-protein kinase</keyword>
<reference evidence="19" key="1">
    <citation type="submission" date="2023-03" db="EMBL/GenBank/DDBJ databases">
        <authorList>
            <person name="Steffen K."/>
            <person name="Cardenas P."/>
        </authorList>
    </citation>
    <scope>NUCLEOTIDE SEQUENCE</scope>
</reference>
<feature type="transmembrane region" description="Helical" evidence="15">
    <location>
        <begin position="167"/>
        <end position="193"/>
    </location>
</feature>
<dbReference type="Proteomes" id="UP001174909">
    <property type="component" value="Unassembled WGS sequence"/>
</dbReference>
<dbReference type="GO" id="GO:0071363">
    <property type="term" value="P:cellular response to growth factor stimulus"/>
    <property type="evidence" value="ECO:0007669"/>
    <property type="project" value="TreeGrafter"/>
</dbReference>
<dbReference type="EC" id="2.7.11.30" evidence="3"/>
<comment type="subcellular location">
    <subcellularLocation>
        <location evidence="1">Membrane</location>
        <topology evidence="1">Single-pass type I membrane protein</topology>
    </subcellularLocation>
</comment>
<evidence type="ECO:0000256" key="14">
    <source>
        <dbReference type="PROSITE-ProRule" id="PRU10141"/>
    </source>
</evidence>
<evidence type="ECO:0000259" key="18">
    <source>
        <dbReference type="PROSITE" id="PS51256"/>
    </source>
</evidence>
<keyword evidence="7 16" id="KW-0732">Signal</keyword>
<keyword evidence="5" id="KW-0808">Transferase</keyword>
<dbReference type="InterPro" id="IPR017441">
    <property type="entry name" value="Protein_kinase_ATP_BS"/>
</dbReference>
<dbReference type="GO" id="GO:0043235">
    <property type="term" value="C:receptor complex"/>
    <property type="evidence" value="ECO:0007669"/>
    <property type="project" value="TreeGrafter"/>
</dbReference>
<keyword evidence="12 15" id="KW-0472">Membrane</keyword>
<feature type="signal peptide" evidence="16">
    <location>
        <begin position="1"/>
        <end position="19"/>
    </location>
</feature>
<feature type="binding site" evidence="14">
    <location>
        <position position="267"/>
    </location>
    <ligand>
        <name>ATP</name>
        <dbReference type="ChEBI" id="CHEBI:30616"/>
    </ligand>
</feature>
<dbReference type="Pfam" id="PF08515">
    <property type="entry name" value="TGF_beta_GS"/>
    <property type="match status" value="1"/>
</dbReference>
<dbReference type="PROSITE" id="PS00107">
    <property type="entry name" value="PROTEIN_KINASE_ATP"/>
    <property type="match status" value="1"/>
</dbReference>
<evidence type="ECO:0000256" key="3">
    <source>
        <dbReference type="ARBA" id="ARBA00012401"/>
    </source>
</evidence>
<dbReference type="SUPFAM" id="SSF56112">
    <property type="entry name" value="Protein kinase-like (PK-like)"/>
    <property type="match status" value="1"/>
</dbReference>
<dbReference type="InterPro" id="IPR011009">
    <property type="entry name" value="Kinase-like_dom_sf"/>
</dbReference>
<dbReference type="PANTHER" id="PTHR23255">
    <property type="entry name" value="TRANSFORMING GROWTH FACTOR-BETA RECEPTOR TYPE I AND II"/>
    <property type="match status" value="1"/>
</dbReference>
<evidence type="ECO:0000256" key="16">
    <source>
        <dbReference type="SAM" id="SignalP"/>
    </source>
</evidence>
<organism evidence="19 20">
    <name type="scientific">Geodia barretti</name>
    <name type="common">Barrett's horny sponge</name>
    <dbReference type="NCBI Taxonomy" id="519541"/>
    <lineage>
        <taxon>Eukaryota</taxon>
        <taxon>Metazoa</taxon>
        <taxon>Porifera</taxon>
        <taxon>Demospongiae</taxon>
        <taxon>Heteroscleromorpha</taxon>
        <taxon>Tetractinellida</taxon>
        <taxon>Astrophorina</taxon>
        <taxon>Geodiidae</taxon>
        <taxon>Geodia</taxon>
    </lineage>
</organism>
<dbReference type="EMBL" id="CASHTH010003138">
    <property type="protein sequence ID" value="CAI8040816.1"/>
    <property type="molecule type" value="Genomic_DNA"/>
</dbReference>
<evidence type="ECO:0000256" key="15">
    <source>
        <dbReference type="SAM" id="Phobius"/>
    </source>
</evidence>
<evidence type="ECO:0000256" key="13">
    <source>
        <dbReference type="ARBA" id="ARBA00023170"/>
    </source>
</evidence>
<keyword evidence="10 14" id="KW-0067">ATP-binding</keyword>
<dbReference type="InterPro" id="IPR000719">
    <property type="entry name" value="Prot_kinase_dom"/>
</dbReference>
<dbReference type="InterPro" id="IPR003605">
    <property type="entry name" value="GS_dom"/>
</dbReference>
<feature type="domain" description="GS" evidence="18">
    <location>
        <begin position="208"/>
        <end position="239"/>
    </location>
</feature>
<keyword evidence="6 15" id="KW-0812">Transmembrane</keyword>
<evidence type="ECO:0000256" key="5">
    <source>
        <dbReference type="ARBA" id="ARBA00022679"/>
    </source>
</evidence>